<dbReference type="AlphaFoldDB" id="A0AAD3DDS2"/>
<keyword evidence="3" id="KW-1185">Reference proteome</keyword>
<accession>A0AAD3DDS2</accession>
<comment type="caution">
    <text evidence="2">The sequence shown here is derived from an EMBL/GenBank/DDBJ whole genome shotgun (WGS) entry which is preliminary data.</text>
</comment>
<keyword evidence="1" id="KW-0732">Signal</keyword>
<feature type="chain" id="PRO_5042019779" evidence="1">
    <location>
        <begin position="21"/>
        <end position="208"/>
    </location>
</feature>
<organism evidence="2 3">
    <name type="scientific">Chaetoceros tenuissimus</name>
    <dbReference type="NCBI Taxonomy" id="426638"/>
    <lineage>
        <taxon>Eukaryota</taxon>
        <taxon>Sar</taxon>
        <taxon>Stramenopiles</taxon>
        <taxon>Ochrophyta</taxon>
        <taxon>Bacillariophyta</taxon>
        <taxon>Coscinodiscophyceae</taxon>
        <taxon>Chaetocerotophycidae</taxon>
        <taxon>Chaetocerotales</taxon>
        <taxon>Chaetocerotaceae</taxon>
        <taxon>Chaetoceros</taxon>
    </lineage>
</organism>
<proteinExistence type="predicted"/>
<feature type="signal peptide" evidence="1">
    <location>
        <begin position="1"/>
        <end position="20"/>
    </location>
</feature>
<dbReference type="Proteomes" id="UP001054902">
    <property type="component" value="Unassembled WGS sequence"/>
</dbReference>
<name>A0AAD3DDS2_9STRA</name>
<dbReference type="PANTHER" id="PTHR36018">
    <property type="entry name" value="OS09G0481800 PROTEIN"/>
    <property type="match status" value="1"/>
</dbReference>
<evidence type="ECO:0000256" key="1">
    <source>
        <dbReference type="SAM" id="SignalP"/>
    </source>
</evidence>
<evidence type="ECO:0000313" key="3">
    <source>
        <dbReference type="Proteomes" id="UP001054902"/>
    </source>
</evidence>
<evidence type="ECO:0000313" key="2">
    <source>
        <dbReference type="EMBL" id="GFH61446.1"/>
    </source>
</evidence>
<protein>
    <submittedName>
        <fullName evidence="2">Uncharacterized protein</fullName>
    </submittedName>
</protein>
<gene>
    <name evidence="2" type="ORF">CTEN210_17922</name>
</gene>
<reference evidence="2 3" key="1">
    <citation type="journal article" date="2021" name="Sci. Rep.">
        <title>The genome of the diatom Chaetoceros tenuissimus carries an ancient integrated fragment of an extant virus.</title>
        <authorList>
            <person name="Hongo Y."/>
            <person name="Kimura K."/>
            <person name="Takaki Y."/>
            <person name="Yoshida Y."/>
            <person name="Baba S."/>
            <person name="Kobayashi G."/>
            <person name="Nagasaki K."/>
            <person name="Hano T."/>
            <person name="Tomaru Y."/>
        </authorList>
    </citation>
    <scope>NUCLEOTIDE SEQUENCE [LARGE SCALE GENOMIC DNA]</scope>
    <source>
        <strain evidence="2 3">NIES-3715</strain>
    </source>
</reference>
<dbReference type="EMBL" id="BLLK01000074">
    <property type="protein sequence ID" value="GFH61446.1"/>
    <property type="molecule type" value="Genomic_DNA"/>
</dbReference>
<sequence length="208" mass="23229">MRPTCLVATLAFLLQSQVAAFSSANLVSHTRTIGHSTPSTSSRLYNSYDDWRENGITDQLPLDEETVQMCLEELVESEYGKTMFGVHDLPASVGITGEIELAEVCGPEVYLTLRGKFWHTRSHVLGRAAVWLNARMPEIMTVSVHDPDELNDFEEVIDECTGDVIEEIDRRSPDFNGDRQTMIYQGIDPDQRGPFVSSMGGDFKIIPS</sequence>
<dbReference type="PANTHER" id="PTHR36018:SF1">
    <property type="entry name" value="OS09G0481800 PROTEIN"/>
    <property type="match status" value="1"/>
</dbReference>